<dbReference type="SUPFAM" id="SSF51338">
    <property type="entry name" value="Composite domain of metallo-dependent hydrolases"/>
    <property type="match status" value="1"/>
</dbReference>
<dbReference type="SUPFAM" id="SSF51556">
    <property type="entry name" value="Metallo-dependent hydrolases"/>
    <property type="match status" value="1"/>
</dbReference>
<keyword evidence="3 6" id="KW-0378">Hydrolase</keyword>
<organism evidence="6 7">
    <name type="scientific">Lipingzhangella rawalii</name>
    <dbReference type="NCBI Taxonomy" id="2055835"/>
    <lineage>
        <taxon>Bacteria</taxon>
        <taxon>Bacillati</taxon>
        <taxon>Actinomycetota</taxon>
        <taxon>Actinomycetes</taxon>
        <taxon>Streptosporangiales</taxon>
        <taxon>Nocardiopsidaceae</taxon>
        <taxon>Lipingzhangella</taxon>
    </lineage>
</organism>
<comment type="cofactor">
    <cofactor evidence="1">
        <name>Zn(2+)</name>
        <dbReference type="ChEBI" id="CHEBI:29105"/>
    </cofactor>
</comment>
<evidence type="ECO:0000259" key="5">
    <source>
        <dbReference type="Pfam" id="PF01979"/>
    </source>
</evidence>
<feature type="domain" description="Amidohydrolase-related" evidence="5">
    <location>
        <begin position="66"/>
        <end position="448"/>
    </location>
</feature>
<dbReference type="InterPro" id="IPR051607">
    <property type="entry name" value="Metallo-dep_hydrolases"/>
</dbReference>
<comment type="caution">
    <text evidence="6">The sequence shown here is derived from an EMBL/GenBank/DDBJ whole genome shotgun (WGS) entry which is preliminary data.</text>
</comment>
<dbReference type="InterPro" id="IPR032466">
    <property type="entry name" value="Metal_Hydrolase"/>
</dbReference>
<evidence type="ECO:0000313" key="6">
    <source>
        <dbReference type="EMBL" id="MDS1268743.1"/>
    </source>
</evidence>
<dbReference type="PANTHER" id="PTHR11271:SF48">
    <property type="entry name" value="AMIDOHYDROLASE-RELATED DOMAIN-CONTAINING PROTEIN"/>
    <property type="match status" value="1"/>
</dbReference>
<dbReference type="Gene3D" id="2.30.40.10">
    <property type="entry name" value="Urease, subunit C, domain 1"/>
    <property type="match status" value="1"/>
</dbReference>
<reference evidence="7" key="1">
    <citation type="submission" date="2023-07" db="EMBL/GenBank/DDBJ databases">
        <title>Novel species in the genus Lipingzhangella isolated from Sambhar Salt Lake.</title>
        <authorList>
            <person name="Jiya N."/>
            <person name="Kajale S."/>
            <person name="Sharma A."/>
        </authorList>
    </citation>
    <scope>NUCLEOTIDE SEQUENCE [LARGE SCALE GENOMIC DNA]</scope>
    <source>
        <strain evidence="7">LS1_29</strain>
    </source>
</reference>
<proteinExistence type="predicted"/>
<evidence type="ECO:0000256" key="2">
    <source>
        <dbReference type="ARBA" id="ARBA00022723"/>
    </source>
</evidence>
<dbReference type="PANTHER" id="PTHR11271">
    <property type="entry name" value="GUANINE DEAMINASE"/>
    <property type="match status" value="1"/>
</dbReference>
<evidence type="ECO:0000313" key="7">
    <source>
        <dbReference type="Proteomes" id="UP001250214"/>
    </source>
</evidence>
<dbReference type="InterPro" id="IPR006680">
    <property type="entry name" value="Amidohydro-rel"/>
</dbReference>
<evidence type="ECO:0000256" key="1">
    <source>
        <dbReference type="ARBA" id="ARBA00001947"/>
    </source>
</evidence>
<evidence type="ECO:0000256" key="4">
    <source>
        <dbReference type="ARBA" id="ARBA00022833"/>
    </source>
</evidence>
<dbReference type="RefSeq" id="WP_310910260.1">
    <property type="nucleotide sequence ID" value="NZ_JAVLVT010000001.1"/>
</dbReference>
<keyword evidence="2" id="KW-0479">Metal-binding</keyword>
<dbReference type="GO" id="GO:0050416">
    <property type="term" value="F:formimidoylglutamate deiminase activity"/>
    <property type="evidence" value="ECO:0007669"/>
    <property type="project" value="UniProtKB-EC"/>
</dbReference>
<dbReference type="Gene3D" id="3.20.20.140">
    <property type="entry name" value="Metal-dependent hydrolases"/>
    <property type="match status" value="1"/>
</dbReference>
<dbReference type="EC" id="3.5.3.13" evidence="6"/>
<dbReference type="InterPro" id="IPR011059">
    <property type="entry name" value="Metal-dep_hydrolase_composite"/>
</dbReference>
<name>A0ABU2H0A6_9ACTN</name>
<protein>
    <submittedName>
        <fullName evidence="6">Formimidoylglutamate deiminase</fullName>
        <ecNumber evidence="6">3.5.3.13</ecNumber>
    </submittedName>
</protein>
<dbReference type="Pfam" id="PF01979">
    <property type="entry name" value="Amidohydro_1"/>
    <property type="match status" value="1"/>
</dbReference>
<dbReference type="NCBIfam" id="NF006681">
    <property type="entry name" value="PRK09229.1-2"/>
    <property type="match status" value="1"/>
</dbReference>
<sequence length="473" mass="50736">MHDGESRGRRYWCEWALLPDTAESHRLAVAASPGVVLEERNGVLDAVHPEVPTPPAGAEPLRGLTLPGFANAHSHAFHRALRGRTSAGAESFWGWRETMYRVAGRLTPESYYRLARAVYAEMACAGITCVGEFHYLHHTPGGTPYTDPNAMGTALLAAAQDAGVRITLLDTCYLHGGLDTDGYQPLRGVQHRFSDGSVHAWADRVARLAPTADHARIATAVHSVRALNRAQLTELVRLATDHRAPGAAVDWGSPHIHLSEQPAENAACRAVHGRSPTQLLADTGLLDRLHPVLVHATHLTDTDLGLLRHHQPRVCLCPTTERDLADGLPRLGELAPGRIPLVLGTDGHSTIDMIEEARAAEMNERLRTGHRGTLPAASALTAATTAGHAALGWPDAGHIAAGYRADLVTLDLTGVRTAGLDPARAADMVLAAAGTPDVTDVFVDGRRVVHDRTHQQLPNVAHTLDTTIKELLA</sequence>
<gene>
    <name evidence="6" type="ORF">RIF23_00375</name>
</gene>
<dbReference type="EMBL" id="JAVLVT010000001">
    <property type="protein sequence ID" value="MDS1268743.1"/>
    <property type="molecule type" value="Genomic_DNA"/>
</dbReference>
<accession>A0ABU2H0A6</accession>
<keyword evidence="7" id="KW-1185">Reference proteome</keyword>
<dbReference type="Proteomes" id="UP001250214">
    <property type="component" value="Unassembled WGS sequence"/>
</dbReference>
<keyword evidence="4" id="KW-0862">Zinc</keyword>
<evidence type="ECO:0000256" key="3">
    <source>
        <dbReference type="ARBA" id="ARBA00022801"/>
    </source>
</evidence>